<dbReference type="PANTHER" id="PTHR42985">
    <property type="entry name" value="SODIUM-COUPLED MONOCARBOXYLATE TRANSPORTER"/>
    <property type="match status" value="1"/>
</dbReference>
<keyword evidence="7" id="KW-0915">Sodium</keyword>
<comment type="similarity">
    <text evidence="2 11">Belongs to the sodium:solute symporter (SSF) (TC 2.A.21) family.</text>
</comment>
<feature type="transmembrane region" description="Helical" evidence="12">
    <location>
        <begin position="12"/>
        <end position="32"/>
    </location>
</feature>
<evidence type="ECO:0000256" key="2">
    <source>
        <dbReference type="ARBA" id="ARBA00006434"/>
    </source>
</evidence>
<evidence type="ECO:0000256" key="9">
    <source>
        <dbReference type="ARBA" id="ARBA00023136"/>
    </source>
</evidence>
<feature type="transmembrane region" description="Helical" evidence="12">
    <location>
        <begin position="388"/>
        <end position="407"/>
    </location>
</feature>
<gene>
    <name evidence="13" type="ORF">BN3087_410008</name>
</gene>
<feature type="transmembrane region" description="Helical" evidence="12">
    <location>
        <begin position="277"/>
        <end position="302"/>
    </location>
</feature>
<dbReference type="GO" id="GO:0015293">
    <property type="term" value="F:symporter activity"/>
    <property type="evidence" value="ECO:0007669"/>
    <property type="project" value="TreeGrafter"/>
</dbReference>
<dbReference type="GO" id="GO:0006814">
    <property type="term" value="P:sodium ion transport"/>
    <property type="evidence" value="ECO:0007669"/>
    <property type="project" value="UniProtKB-KW"/>
</dbReference>
<reference evidence="13" key="1">
    <citation type="submission" date="2015-11" db="EMBL/GenBank/DDBJ databases">
        <authorList>
            <person name="Zhang Y."/>
            <person name="Guo Z."/>
        </authorList>
    </citation>
    <scope>NUCLEOTIDE SEQUENCE</scope>
    <source>
        <strain evidence="13">BN30871</strain>
    </source>
</reference>
<keyword evidence="3" id="KW-0813">Transport</keyword>
<evidence type="ECO:0000256" key="5">
    <source>
        <dbReference type="ARBA" id="ARBA00022692"/>
    </source>
</evidence>
<dbReference type="CDD" id="cd11493">
    <property type="entry name" value="SLC5sbd_NIS-like_u1"/>
    <property type="match status" value="1"/>
</dbReference>
<sequence length="498" mass="54792">MNSSFSTLDWVIFGIYFLLVIISSVWLARVKVKNSKDYFISEKSLPMFAVAISVLATSQSAATFLGAPEMSYGGNLTFVGFFFSALLAVIIVSKVLVPKFYEIGAVTVYELLEKRYSPRAKRDAGVMFLIGRVFASGARLYIGALALSMILFSDISFVHMFISIFILILGSLGYAYFGGIKSIIYADIVQVIIYIGAALFIIYHLFISLGGDIGVIYTTLATSDKLKIVDFSLSGSYNFWALISGLLLLNIAAYGLDQDMTQRILTCKDKNEGAKSLIVSILITIPTASLFLVIGLLLYLFYQHPELSHFSSEINQNFAGEKITVFMTYILHELPDGFKALATIGVVATTFTSTSSVLGAMSSVGITDIYKPIFSDKSDTHYLKASRAGVLISALSLFAMALVSWFWQRYYEIPLLDFALGVMVFAYAGLLGVYGAALFTTRGDERSVRLALIVGFVSVFLLQPYITKPFFGFDVNFAMQIIIGTIISFGVMMSSERK</sequence>
<feature type="transmembrane region" description="Helical" evidence="12">
    <location>
        <begin position="191"/>
        <end position="217"/>
    </location>
</feature>
<feature type="transmembrane region" description="Helical" evidence="12">
    <location>
        <begin position="447"/>
        <end position="465"/>
    </location>
</feature>
<evidence type="ECO:0000256" key="1">
    <source>
        <dbReference type="ARBA" id="ARBA00004651"/>
    </source>
</evidence>
<evidence type="ECO:0000256" key="12">
    <source>
        <dbReference type="SAM" id="Phobius"/>
    </source>
</evidence>
<feature type="transmembrane region" description="Helical" evidence="12">
    <location>
        <begin position="340"/>
        <end position="367"/>
    </location>
</feature>
<keyword evidence="4" id="KW-1003">Cell membrane</keyword>
<feature type="transmembrane region" description="Helical" evidence="12">
    <location>
        <begin position="78"/>
        <end position="97"/>
    </location>
</feature>
<evidence type="ECO:0000256" key="7">
    <source>
        <dbReference type="ARBA" id="ARBA00023053"/>
    </source>
</evidence>
<evidence type="ECO:0000256" key="4">
    <source>
        <dbReference type="ARBA" id="ARBA00022475"/>
    </source>
</evidence>
<feature type="transmembrane region" description="Helical" evidence="12">
    <location>
        <begin position="124"/>
        <end position="151"/>
    </location>
</feature>
<evidence type="ECO:0000256" key="10">
    <source>
        <dbReference type="ARBA" id="ARBA00023201"/>
    </source>
</evidence>
<keyword evidence="8" id="KW-0406">Ion transport</keyword>
<accession>A0A0S4XN63</accession>
<dbReference type="Pfam" id="PF00474">
    <property type="entry name" value="SSF"/>
    <property type="match status" value="1"/>
</dbReference>
<evidence type="ECO:0000256" key="8">
    <source>
        <dbReference type="ARBA" id="ARBA00023065"/>
    </source>
</evidence>
<dbReference type="AlphaFoldDB" id="A0A0S4XN63"/>
<feature type="transmembrane region" description="Helical" evidence="12">
    <location>
        <begin position="157"/>
        <end position="179"/>
    </location>
</feature>
<evidence type="ECO:0000256" key="6">
    <source>
        <dbReference type="ARBA" id="ARBA00022989"/>
    </source>
</evidence>
<keyword evidence="10" id="KW-0739">Sodium transport</keyword>
<name>A0A0S4XN63_9BACT</name>
<feature type="transmembrane region" description="Helical" evidence="12">
    <location>
        <begin position="477"/>
        <end position="495"/>
    </location>
</feature>
<feature type="transmembrane region" description="Helical" evidence="12">
    <location>
        <begin position="419"/>
        <end position="440"/>
    </location>
</feature>
<evidence type="ECO:0000256" key="3">
    <source>
        <dbReference type="ARBA" id="ARBA00022448"/>
    </source>
</evidence>
<dbReference type="InterPro" id="IPR038377">
    <property type="entry name" value="Na/Glc_symporter_sf"/>
</dbReference>
<dbReference type="InterPro" id="IPR001734">
    <property type="entry name" value="Na/solute_symporter"/>
</dbReference>
<evidence type="ECO:0000313" key="13">
    <source>
        <dbReference type="EMBL" id="CUV65677.1"/>
    </source>
</evidence>
<dbReference type="PROSITE" id="PS50283">
    <property type="entry name" value="NA_SOLUT_SYMP_3"/>
    <property type="match status" value="1"/>
</dbReference>
<feature type="transmembrane region" description="Helical" evidence="12">
    <location>
        <begin position="237"/>
        <end position="256"/>
    </location>
</feature>
<keyword evidence="9 12" id="KW-0472">Membrane</keyword>
<dbReference type="Gene3D" id="1.20.1730.10">
    <property type="entry name" value="Sodium/glucose cotransporter"/>
    <property type="match status" value="1"/>
</dbReference>
<protein>
    <submittedName>
        <fullName evidence="13">Sodium:solute symporter</fullName>
    </submittedName>
</protein>
<proteinExistence type="inferred from homology"/>
<keyword evidence="6 12" id="KW-1133">Transmembrane helix</keyword>
<organism evidence="13">
    <name type="scientific">Sulfurovum sp. enrichment culture clone C5</name>
    <dbReference type="NCBI Taxonomy" id="497650"/>
    <lineage>
        <taxon>Bacteria</taxon>
        <taxon>Pseudomonadati</taxon>
        <taxon>Campylobacterota</taxon>
        <taxon>Epsilonproteobacteria</taxon>
        <taxon>Campylobacterales</taxon>
        <taxon>Sulfurovaceae</taxon>
        <taxon>Sulfurovum</taxon>
        <taxon>environmental samples</taxon>
    </lineage>
</organism>
<dbReference type="InterPro" id="IPR051163">
    <property type="entry name" value="Sodium:Solute_Symporter_SSF"/>
</dbReference>
<dbReference type="PANTHER" id="PTHR42985:SF47">
    <property type="entry name" value="INTEGRAL MEMBRANE TRANSPORT PROTEIN"/>
    <property type="match status" value="1"/>
</dbReference>
<feature type="transmembrane region" description="Helical" evidence="12">
    <location>
        <begin position="44"/>
        <end position="66"/>
    </location>
</feature>
<dbReference type="EMBL" id="FAXN01000042">
    <property type="protein sequence ID" value="CUV65677.1"/>
    <property type="molecule type" value="Genomic_DNA"/>
</dbReference>
<evidence type="ECO:0000256" key="11">
    <source>
        <dbReference type="RuleBase" id="RU362091"/>
    </source>
</evidence>
<comment type="subcellular location">
    <subcellularLocation>
        <location evidence="1">Cell membrane</location>
        <topology evidence="1">Multi-pass membrane protein</topology>
    </subcellularLocation>
</comment>
<keyword evidence="5 12" id="KW-0812">Transmembrane</keyword>
<dbReference type="GO" id="GO:0005886">
    <property type="term" value="C:plasma membrane"/>
    <property type="evidence" value="ECO:0007669"/>
    <property type="project" value="UniProtKB-SubCell"/>
</dbReference>